<evidence type="ECO:0000313" key="9">
    <source>
        <dbReference type="EMBL" id="MBB4887251.1"/>
    </source>
</evidence>
<comment type="similarity">
    <text evidence="2">Belongs to the EamA transporter family.</text>
</comment>
<dbReference type="InterPro" id="IPR050638">
    <property type="entry name" value="AA-Vitamin_Transporters"/>
</dbReference>
<dbReference type="AlphaFoldDB" id="A0A7W7LCS3"/>
<feature type="transmembrane region" description="Helical" evidence="7">
    <location>
        <begin position="243"/>
        <end position="261"/>
    </location>
</feature>
<keyword evidence="10" id="KW-1185">Reference proteome</keyword>
<evidence type="ECO:0000256" key="7">
    <source>
        <dbReference type="SAM" id="Phobius"/>
    </source>
</evidence>
<feature type="transmembrane region" description="Helical" evidence="7">
    <location>
        <begin position="118"/>
        <end position="137"/>
    </location>
</feature>
<feature type="transmembrane region" description="Helical" evidence="7">
    <location>
        <begin position="217"/>
        <end position="236"/>
    </location>
</feature>
<protein>
    <submittedName>
        <fullName evidence="9">Drug/metabolite transporter (DMT)-like permease</fullName>
    </submittedName>
</protein>
<feature type="region of interest" description="Disordered" evidence="6">
    <location>
        <begin position="295"/>
        <end position="315"/>
    </location>
</feature>
<evidence type="ECO:0000256" key="2">
    <source>
        <dbReference type="ARBA" id="ARBA00007362"/>
    </source>
</evidence>
<feature type="transmembrane region" description="Helical" evidence="7">
    <location>
        <begin position="33"/>
        <end position="50"/>
    </location>
</feature>
<feature type="transmembrane region" description="Helical" evidence="7">
    <location>
        <begin position="149"/>
        <end position="167"/>
    </location>
</feature>
<evidence type="ECO:0000256" key="3">
    <source>
        <dbReference type="ARBA" id="ARBA00022692"/>
    </source>
</evidence>
<evidence type="ECO:0000313" key="10">
    <source>
        <dbReference type="Proteomes" id="UP000556436"/>
    </source>
</evidence>
<feature type="transmembrane region" description="Helical" evidence="7">
    <location>
        <begin position="187"/>
        <end position="205"/>
    </location>
</feature>
<organism evidence="9 10">
    <name type="scientific">Streptomyces netropsis</name>
    <name type="common">Streptoverticillium netropsis</name>
    <dbReference type="NCBI Taxonomy" id="55404"/>
    <lineage>
        <taxon>Bacteria</taxon>
        <taxon>Bacillati</taxon>
        <taxon>Actinomycetota</taxon>
        <taxon>Actinomycetes</taxon>
        <taxon>Kitasatosporales</taxon>
        <taxon>Streptomycetaceae</taxon>
        <taxon>Streptomyces</taxon>
    </lineage>
</organism>
<comment type="subcellular location">
    <subcellularLocation>
        <location evidence="1">Membrane</location>
        <topology evidence="1">Multi-pass membrane protein</topology>
    </subcellularLocation>
</comment>
<dbReference type="EMBL" id="JACHJG010000006">
    <property type="protein sequence ID" value="MBB4887251.1"/>
    <property type="molecule type" value="Genomic_DNA"/>
</dbReference>
<dbReference type="InterPro" id="IPR000620">
    <property type="entry name" value="EamA_dom"/>
</dbReference>
<dbReference type="GO" id="GO:0016020">
    <property type="term" value="C:membrane"/>
    <property type="evidence" value="ECO:0007669"/>
    <property type="project" value="UniProtKB-SubCell"/>
</dbReference>
<dbReference type="PANTHER" id="PTHR32322:SF2">
    <property type="entry name" value="EAMA DOMAIN-CONTAINING PROTEIN"/>
    <property type="match status" value="1"/>
</dbReference>
<gene>
    <name evidence="9" type="ORF">FHS38_003305</name>
</gene>
<evidence type="ECO:0000256" key="6">
    <source>
        <dbReference type="SAM" id="MobiDB-lite"/>
    </source>
</evidence>
<feature type="domain" description="EamA" evidence="8">
    <location>
        <begin position="3"/>
        <end position="133"/>
    </location>
</feature>
<feature type="transmembrane region" description="Helical" evidence="7">
    <location>
        <begin position="62"/>
        <end position="83"/>
    </location>
</feature>
<sequence>MNGVLYAVTVVIWGSTWLAIKGQLGEVHPTLSIFYRFALAAVLMLAYARARGLPLKYPLRMHARFALMGGLMFSGNFACFYFAEQHLATGLVSIVFAMSLLMNIVFARLFFHRRVSPVVLIGGGIGLLGIGTVFWPALADFDPDSGNGLGTVLSIAGTLVFCLGNVVSGKVQAQGVPVVQSTGWSMAYGAVLIAPFAAVLGHGTLYEPTWKYTGSLLYLALIGSVIGFGTYLTLLGRIGGERAAYATVLFPIVSLLLSTVFEDFTWSARDGLGVVLVLIGNAVVLAGPKLLARRRERDPAPPGRKAAEASASGGK</sequence>
<feature type="transmembrane region" description="Helical" evidence="7">
    <location>
        <begin position="89"/>
        <end position="111"/>
    </location>
</feature>
<dbReference type="PANTHER" id="PTHR32322">
    <property type="entry name" value="INNER MEMBRANE TRANSPORTER"/>
    <property type="match status" value="1"/>
</dbReference>
<evidence type="ECO:0000256" key="5">
    <source>
        <dbReference type="ARBA" id="ARBA00023136"/>
    </source>
</evidence>
<dbReference type="InterPro" id="IPR037185">
    <property type="entry name" value="EmrE-like"/>
</dbReference>
<name>A0A7W7LCS3_STRNE</name>
<dbReference type="RefSeq" id="WP_184734288.1">
    <property type="nucleotide sequence ID" value="NZ_BMRW01000002.1"/>
</dbReference>
<dbReference type="Proteomes" id="UP000556436">
    <property type="component" value="Unassembled WGS sequence"/>
</dbReference>
<accession>A0A7W7LCS3</accession>
<feature type="transmembrane region" description="Helical" evidence="7">
    <location>
        <begin position="273"/>
        <end position="292"/>
    </location>
</feature>
<dbReference type="SUPFAM" id="SSF103481">
    <property type="entry name" value="Multidrug resistance efflux transporter EmrE"/>
    <property type="match status" value="2"/>
</dbReference>
<keyword evidence="5 7" id="KW-0472">Membrane</keyword>
<proteinExistence type="inferred from homology"/>
<comment type="caution">
    <text evidence="9">The sequence shown here is derived from an EMBL/GenBank/DDBJ whole genome shotgun (WGS) entry which is preliminary data.</text>
</comment>
<feature type="domain" description="EamA" evidence="8">
    <location>
        <begin position="150"/>
        <end position="285"/>
    </location>
</feature>
<keyword evidence="3 7" id="KW-0812">Transmembrane</keyword>
<dbReference type="Pfam" id="PF00892">
    <property type="entry name" value="EamA"/>
    <property type="match status" value="2"/>
</dbReference>
<evidence type="ECO:0000259" key="8">
    <source>
        <dbReference type="Pfam" id="PF00892"/>
    </source>
</evidence>
<evidence type="ECO:0000256" key="1">
    <source>
        <dbReference type="ARBA" id="ARBA00004141"/>
    </source>
</evidence>
<keyword evidence="4 7" id="KW-1133">Transmembrane helix</keyword>
<evidence type="ECO:0000256" key="4">
    <source>
        <dbReference type="ARBA" id="ARBA00022989"/>
    </source>
</evidence>
<reference evidence="9 10" key="1">
    <citation type="submission" date="2020-08" db="EMBL/GenBank/DDBJ databases">
        <title>Genomic Encyclopedia of Type Strains, Phase III (KMG-III): the genomes of soil and plant-associated and newly described type strains.</title>
        <authorList>
            <person name="Whitman W."/>
        </authorList>
    </citation>
    <scope>NUCLEOTIDE SEQUENCE [LARGE SCALE GENOMIC DNA]</scope>
    <source>
        <strain evidence="9 10">CECT 3265</strain>
    </source>
</reference>